<dbReference type="Proteomes" id="UP000616608">
    <property type="component" value="Unassembled WGS sequence"/>
</dbReference>
<comment type="caution">
    <text evidence="1">The sequence shown here is derived from an EMBL/GenBank/DDBJ whole genome shotgun (WGS) entry which is preliminary data.</text>
</comment>
<accession>A0A917G376</accession>
<dbReference type="RefSeq" id="WP_188614174.1">
    <property type="nucleotide sequence ID" value="NZ_BMJT01000003.1"/>
</dbReference>
<reference evidence="1" key="1">
    <citation type="journal article" date="2014" name="Int. J. Syst. Evol. Microbiol.">
        <title>Complete genome sequence of Corynebacterium casei LMG S-19264T (=DSM 44701T), isolated from a smear-ripened cheese.</title>
        <authorList>
            <consortium name="US DOE Joint Genome Institute (JGI-PGF)"/>
            <person name="Walter F."/>
            <person name="Albersmeier A."/>
            <person name="Kalinowski J."/>
            <person name="Ruckert C."/>
        </authorList>
    </citation>
    <scope>NUCLEOTIDE SEQUENCE</scope>
    <source>
        <strain evidence="1">CGMCC 1.15760</strain>
    </source>
</reference>
<dbReference type="AlphaFoldDB" id="A0A917G376"/>
<evidence type="ECO:0008006" key="3">
    <source>
        <dbReference type="Google" id="ProtNLM"/>
    </source>
</evidence>
<organism evidence="1 2">
    <name type="scientific">Lysinibacillus alkalisoli</name>
    <dbReference type="NCBI Taxonomy" id="1911548"/>
    <lineage>
        <taxon>Bacteria</taxon>
        <taxon>Bacillati</taxon>
        <taxon>Bacillota</taxon>
        <taxon>Bacilli</taxon>
        <taxon>Bacillales</taxon>
        <taxon>Bacillaceae</taxon>
        <taxon>Lysinibacillus</taxon>
    </lineage>
</organism>
<gene>
    <name evidence="1" type="ORF">GCM10007425_12610</name>
</gene>
<dbReference type="EMBL" id="BMJT01000003">
    <property type="protein sequence ID" value="GGG19638.1"/>
    <property type="molecule type" value="Genomic_DNA"/>
</dbReference>
<reference evidence="1" key="2">
    <citation type="submission" date="2020-09" db="EMBL/GenBank/DDBJ databases">
        <authorList>
            <person name="Sun Q."/>
            <person name="Zhou Y."/>
        </authorList>
    </citation>
    <scope>NUCLEOTIDE SEQUENCE</scope>
    <source>
        <strain evidence="1">CGMCC 1.15760</strain>
    </source>
</reference>
<keyword evidence="2" id="KW-1185">Reference proteome</keyword>
<evidence type="ECO:0000313" key="2">
    <source>
        <dbReference type="Proteomes" id="UP000616608"/>
    </source>
</evidence>
<name>A0A917G376_9BACI</name>
<sequence length="174" mass="19797">MVKRDQVIVNTTAVAKMFGMTERRVRQLVEEGIIERVAHGRYDIVDTVNRYIKHLKLSSDAVSADDIMESLEYERFLHEKAKREKAEIELSHLKGQMHKASAIEAVMNDMLMAFRGKLLGLPTKLAPELVTIIDVGELQELLQAQMNEVLEELSYYDPAMFVSVTEGDDDEQGE</sequence>
<protein>
    <recommendedName>
        <fullName evidence="3">Terminase small subunit</fullName>
    </recommendedName>
</protein>
<proteinExistence type="predicted"/>
<evidence type="ECO:0000313" key="1">
    <source>
        <dbReference type="EMBL" id="GGG19638.1"/>
    </source>
</evidence>